<dbReference type="Proteomes" id="UP001175227">
    <property type="component" value="Unassembled WGS sequence"/>
</dbReference>
<evidence type="ECO:0000313" key="1">
    <source>
        <dbReference type="EMBL" id="KAK0471709.1"/>
    </source>
</evidence>
<evidence type="ECO:0000313" key="2">
    <source>
        <dbReference type="Proteomes" id="UP001175227"/>
    </source>
</evidence>
<name>A0AA39NUA6_9AGAR</name>
<comment type="caution">
    <text evidence="1">The sequence shown here is derived from an EMBL/GenBank/DDBJ whole genome shotgun (WGS) entry which is preliminary data.</text>
</comment>
<reference evidence="1" key="1">
    <citation type="submission" date="2023-06" db="EMBL/GenBank/DDBJ databases">
        <authorList>
            <consortium name="Lawrence Berkeley National Laboratory"/>
            <person name="Ahrendt S."/>
            <person name="Sahu N."/>
            <person name="Indic B."/>
            <person name="Wong-Bajracharya J."/>
            <person name="Merenyi Z."/>
            <person name="Ke H.-M."/>
            <person name="Monk M."/>
            <person name="Kocsube S."/>
            <person name="Drula E."/>
            <person name="Lipzen A."/>
            <person name="Balint B."/>
            <person name="Henrissat B."/>
            <person name="Andreopoulos B."/>
            <person name="Martin F.M."/>
            <person name="Harder C.B."/>
            <person name="Rigling D."/>
            <person name="Ford K.L."/>
            <person name="Foster G.D."/>
            <person name="Pangilinan J."/>
            <person name="Papanicolaou A."/>
            <person name="Barry K."/>
            <person name="LaButti K."/>
            <person name="Viragh M."/>
            <person name="Koriabine M."/>
            <person name="Yan M."/>
            <person name="Riley R."/>
            <person name="Champramary S."/>
            <person name="Plett K.L."/>
            <person name="Tsai I.J."/>
            <person name="Slot J."/>
            <person name="Sipos G."/>
            <person name="Plett J."/>
            <person name="Nagy L.G."/>
            <person name="Grigoriev I.V."/>
        </authorList>
    </citation>
    <scope>NUCLEOTIDE SEQUENCE</scope>
    <source>
        <strain evidence="1">ICMP 16352</strain>
    </source>
</reference>
<protein>
    <submittedName>
        <fullName evidence="1">Uncharacterized protein</fullName>
    </submittedName>
</protein>
<dbReference type="EMBL" id="JAUEPR010000048">
    <property type="protein sequence ID" value="KAK0471709.1"/>
    <property type="molecule type" value="Genomic_DNA"/>
</dbReference>
<proteinExistence type="predicted"/>
<gene>
    <name evidence="1" type="ORF">IW261DRAFT_1344233</name>
</gene>
<dbReference type="InterPro" id="IPR027417">
    <property type="entry name" value="P-loop_NTPase"/>
</dbReference>
<keyword evidence="2" id="KW-1185">Reference proteome</keyword>
<sequence length="146" mass="16516">MIVKCQSHFGTNRLLIIDEISMLDKIFLCKLSDTATITQCQLDFHQFPPVTKSHAALYDPSSSTDNAMRGHELYHQFQTVILLKEQLCVNDDVWMAFLNCLQMGICTVQDMELTDSVCLDSPSCLPTNLHTSPWEDAVFITSRNSV</sequence>
<dbReference type="AlphaFoldDB" id="A0AA39NUA6"/>
<organism evidence="1 2">
    <name type="scientific">Armillaria novae-zelandiae</name>
    <dbReference type="NCBI Taxonomy" id="153914"/>
    <lineage>
        <taxon>Eukaryota</taxon>
        <taxon>Fungi</taxon>
        <taxon>Dikarya</taxon>
        <taxon>Basidiomycota</taxon>
        <taxon>Agaricomycotina</taxon>
        <taxon>Agaricomycetes</taxon>
        <taxon>Agaricomycetidae</taxon>
        <taxon>Agaricales</taxon>
        <taxon>Marasmiineae</taxon>
        <taxon>Physalacriaceae</taxon>
        <taxon>Armillaria</taxon>
    </lineage>
</organism>
<accession>A0AA39NUA6</accession>
<dbReference type="Gene3D" id="3.40.50.300">
    <property type="entry name" value="P-loop containing nucleotide triphosphate hydrolases"/>
    <property type="match status" value="1"/>
</dbReference>